<proteinExistence type="predicted"/>
<evidence type="ECO:0000313" key="2">
    <source>
        <dbReference type="Proteomes" id="UP000007519"/>
    </source>
</evidence>
<dbReference type="AlphaFoldDB" id="H6L264"/>
<name>H6L264_SAPGL</name>
<reference evidence="1 2" key="1">
    <citation type="journal article" date="2012" name="Stand. Genomic Sci.">
        <title>Complete genome sequencing and analysis of Saprospira grandis str. Lewin, a predatory marine bacterium.</title>
        <authorList>
            <person name="Saw J.H."/>
            <person name="Yuryev A."/>
            <person name="Kanbe M."/>
            <person name="Hou S."/>
            <person name="Young A.G."/>
            <person name="Aizawa S."/>
            <person name="Alam M."/>
        </authorList>
    </citation>
    <scope>NUCLEOTIDE SEQUENCE [LARGE SCALE GENOMIC DNA]</scope>
    <source>
        <strain evidence="1 2">Lewin</strain>
    </source>
</reference>
<dbReference type="Proteomes" id="UP000007519">
    <property type="component" value="Chromosome"/>
</dbReference>
<dbReference type="EMBL" id="CP002831">
    <property type="protein sequence ID" value="AFC24702.1"/>
    <property type="molecule type" value="Genomic_DNA"/>
</dbReference>
<accession>H6L264</accession>
<dbReference type="STRING" id="984262.SGRA_1971"/>
<evidence type="ECO:0000313" key="1">
    <source>
        <dbReference type="EMBL" id="AFC24702.1"/>
    </source>
</evidence>
<organism evidence="1 2">
    <name type="scientific">Saprospira grandis (strain Lewin)</name>
    <dbReference type="NCBI Taxonomy" id="984262"/>
    <lineage>
        <taxon>Bacteria</taxon>
        <taxon>Pseudomonadati</taxon>
        <taxon>Bacteroidota</taxon>
        <taxon>Saprospiria</taxon>
        <taxon>Saprospirales</taxon>
        <taxon>Saprospiraceae</taxon>
        <taxon>Saprospira</taxon>
    </lineage>
</organism>
<keyword evidence="2" id="KW-1185">Reference proteome</keyword>
<gene>
    <name evidence="1" type="ordered locus">SGRA_1971</name>
</gene>
<dbReference type="HOGENOM" id="CLU_3391256_0_0_10"/>
<sequence length="32" mass="3921">MDRILPKEPRNRRAPFFVQLPHLEFWAKPKMA</sequence>
<dbReference type="KEGG" id="sgn:SGRA_1971"/>
<protein>
    <submittedName>
        <fullName evidence="1">Uncharacterized protein</fullName>
    </submittedName>
</protein>